<dbReference type="EMBL" id="GL883905">
    <property type="protein sequence ID" value="EGI16428.1"/>
    <property type="molecule type" value="Genomic_DNA"/>
</dbReference>
<reference evidence="1 2" key="1">
    <citation type="submission" date="2010-01" db="EMBL/GenBank/DDBJ databases">
        <title>The Genome Sequence of Escherichia coli M605.</title>
        <authorList>
            <consortium name="The Broad Institute Genome Sequencing Platform"/>
            <consortium name="The Broad Institute Genome Sequencing Center for Infectious Disease"/>
            <person name="Feldgarden M."/>
            <person name="Gordon D.M."/>
            <person name="Johnson J.R."/>
            <person name="Johnston B.D."/>
            <person name="Young S."/>
            <person name="Zeng Q."/>
            <person name="Koehrsen M."/>
            <person name="Alvarado L."/>
            <person name="Berlin A.M."/>
            <person name="Borenstein D."/>
            <person name="Chapman S.B."/>
            <person name="Chen Z."/>
            <person name="Engels R."/>
            <person name="Freedman E."/>
            <person name="Gellesch M."/>
            <person name="Goldberg J."/>
            <person name="Griggs A."/>
            <person name="Gujja S."/>
            <person name="Heilman E.R."/>
            <person name="Heiman D.I."/>
            <person name="Hepburn T.A."/>
            <person name="Howarth C."/>
            <person name="Jen D."/>
            <person name="Larson L."/>
            <person name="Lewis B."/>
            <person name="Mehta T."/>
            <person name="Park D."/>
            <person name="Pearson M."/>
            <person name="Richards J."/>
            <person name="Roberts A."/>
            <person name="Saif S."/>
            <person name="Shea T.D."/>
            <person name="Shenoy N."/>
            <person name="Sisk P."/>
            <person name="Stolte C."/>
            <person name="Sykes S.N."/>
            <person name="Walk T."/>
            <person name="White J."/>
            <person name="Yandava C."/>
            <person name="Haas B."/>
            <person name="Henn M.R."/>
            <person name="Nusbaum C."/>
            <person name="Birren B."/>
        </authorList>
    </citation>
    <scope>NUCLEOTIDE SEQUENCE [LARGE SCALE GENOMIC DNA]</scope>
    <source>
        <strain evidence="1 2">M605</strain>
    </source>
</reference>
<dbReference type="AlphaFoldDB" id="F4SYI1"/>
<sequence length="124" mass="13944">MNVDTRACVETFRRALELAACERSAKPAPSVWHDVVKDFPDGCCELASQTLVQYLIGHNEKLFPYVIGMQWDDGPDRHDHVIVALDGEYTDLTLDQFDGYHDRIVAEPVESGGQNAGFIHKVRN</sequence>
<organism evidence="1 2">
    <name type="scientific">Escherichia coli M605</name>
    <dbReference type="NCBI Taxonomy" id="656417"/>
    <lineage>
        <taxon>Bacteria</taxon>
        <taxon>Pseudomonadati</taxon>
        <taxon>Pseudomonadota</taxon>
        <taxon>Gammaproteobacteria</taxon>
        <taxon>Enterobacterales</taxon>
        <taxon>Enterobacteriaceae</taxon>
        <taxon>Escherichia</taxon>
    </lineage>
</organism>
<name>F4SYI1_ECOLX</name>
<protein>
    <submittedName>
        <fullName evidence="1">Uncharacterized protein</fullName>
    </submittedName>
</protein>
<evidence type="ECO:0000313" key="2">
    <source>
        <dbReference type="Proteomes" id="UP000004710"/>
    </source>
</evidence>
<proteinExistence type="predicted"/>
<evidence type="ECO:0000313" key="1">
    <source>
        <dbReference type="EMBL" id="EGI16428.1"/>
    </source>
</evidence>
<gene>
    <name evidence="1" type="ORF">ECIG_04825</name>
</gene>
<dbReference type="RefSeq" id="WP_001100109.1">
    <property type="nucleotide sequence ID" value="NZ_GL883905.1"/>
</dbReference>
<dbReference type="Proteomes" id="UP000004710">
    <property type="component" value="Unassembled WGS sequence"/>
</dbReference>
<dbReference type="HOGENOM" id="CLU_163242_0_0_6"/>
<accession>F4SYI1</accession>